<accession>A0AAD5NT86</accession>
<reference evidence="1" key="1">
    <citation type="journal article" date="2022" name="Plant J.">
        <title>Strategies of tolerance reflected in two North American maple genomes.</title>
        <authorList>
            <person name="McEvoy S.L."/>
            <person name="Sezen U.U."/>
            <person name="Trouern-Trend A."/>
            <person name="McMahon S.M."/>
            <person name="Schaberg P.G."/>
            <person name="Yang J."/>
            <person name="Wegrzyn J.L."/>
            <person name="Swenson N.G."/>
        </authorList>
    </citation>
    <scope>NUCLEOTIDE SEQUENCE</scope>
    <source>
        <strain evidence="1">91603</strain>
    </source>
</reference>
<proteinExistence type="predicted"/>
<dbReference type="AlphaFoldDB" id="A0AAD5NT86"/>
<organism evidence="1 2">
    <name type="scientific">Acer negundo</name>
    <name type="common">Box elder</name>
    <dbReference type="NCBI Taxonomy" id="4023"/>
    <lineage>
        <taxon>Eukaryota</taxon>
        <taxon>Viridiplantae</taxon>
        <taxon>Streptophyta</taxon>
        <taxon>Embryophyta</taxon>
        <taxon>Tracheophyta</taxon>
        <taxon>Spermatophyta</taxon>
        <taxon>Magnoliopsida</taxon>
        <taxon>eudicotyledons</taxon>
        <taxon>Gunneridae</taxon>
        <taxon>Pentapetalae</taxon>
        <taxon>rosids</taxon>
        <taxon>malvids</taxon>
        <taxon>Sapindales</taxon>
        <taxon>Sapindaceae</taxon>
        <taxon>Hippocastanoideae</taxon>
        <taxon>Acereae</taxon>
        <taxon>Acer</taxon>
    </lineage>
</organism>
<keyword evidence="2" id="KW-1185">Reference proteome</keyword>
<dbReference type="EMBL" id="JAJSOW010000101">
    <property type="protein sequence ID" value="KAI9180665.1"/>
    <property type="molecule type" value="Genomic_DNA"/>
</dbReference>
<name>A0AAD5NT86_ACENE</name>
<gene>
    <name evidence="1" type="ORF">LWI28_007035</name>
</gene>
<comment type="caution">
    <text evidence="1">The sequence shown here is derived from an EMBL/GenBank/DDBJ whole genome shotgun (WGS) entry which is preliminary data.</text>
</comment>
<evidence type="ECO:0000313" key="2">
    <source>
        <dbReference type="Proteomes" id="UP001064489"/>
    </source>
</evidence>
<sequence>MEDVGGSQERLGPKKKDVLKDITNEFSSIAQLGKHIKKSQIEKKGVTQNINPVCDEVLDDPGVLQQLHKDVIASMAFDNHVEVNSNHKAITEDREGVEKKEDDKIEQWTVDVIC</sequence>
<dbReference type="Proteomes" id="UP001064489">
    <property type="component" value="Chromosome 4"/>
</dbReference>
<reference evidence="1" key="2">
    <citation type="submission" date="2023-02" db="EMBL/GenBank/DDBJ databases">
        <authorList>
            <person name="Swenson N.G."/>
            <person name="Wegrzyn J.L."/>
            <person name="Mcevoy S.L."/>
        </authorList>
    </citation>
    <scope>NUCLEOTIDE SEQUENCE</scope>
    <source>
        <strain evidence="1">91603</strain>
        <tissue evidence="1">Leaf</tissue>
    </source>
</reference>
<protein>
    <submittedName>
        <fullName evidence="1">Uncharacterized protein</fullName>
    </submittedName>
</protein>
<evidence type="ECO:0000313" key="1">
    <source>
        <dbReference type="EMBL" id="KAI9180665.1"/>
    </source>
</evidence>